<dbReference type="SMART" id="SM00422">
    <property type="entry name" value="HTH_MERR"/>
    <property type="match status" value="1"/>
</dbReference>
<dbReference type="PANTHER" id="PTHR30204:SF93">
    <property type="entry name" value="HTH MERR-TYPE DOMAIN-CONTAINING PROTEIN"/>
    <property type="match status" value="1"/>
</dbReference>
<protein>
    <submittedName>
        <fullName evidence="3">MerR family transcriptional regulator</fullName>
    </submittedName>
</protein>
<reference evidence="3 4" key="1">
    <citation type="submission" date="2018-01" db="EMBL/GenBank/DDBJ databases">
        <title>Draft genome sequence of Sphaerisporangium sp. 7K107.</title>
        <authorList>
            <person name="Sahin N."/>
            <person name="Saygin H."/>
            <person name="Ay H."/>
        </authorList>
    </citation>
    <scope>NUCLEOTIDE SEQUENCE [LARGE SCALE GENOMIC DNA]</scope>
    <source>
        <strain evidence="3 4">7K107</strain>
    </source>
</reference>
<gene>
    <name evidence="3" type="ORF">C1I98_20405</name>
</gene>
<dbReference type="GO" id="GO:0003700">
    <property type="term" value="F:DNA-binding transcription factor activity"/>
    <property type="evidence" value="ECO:0007669"/>
    <property type="project" value="InterPro"/>
</dbReference>
<dbReference type="EMBL" id="POUA01000162">
    <property type="protein sequence ID" value="PZG41986.1"/>
    <property type="molecule type" value="Genomic_DNA"/>
</dbReference>
<dbReference type="InterPro" id="IPR047057">
    <property type="entry name" value="MerR_fam"/>
</dbReference>
<evidence type="ECO:0000313" key="3">
    <source>
        <dbReference type="EMBL" id="PZG41986.1"/>
    </source>
</evidence>
<keyword evidence="1" id="KW-0238">DNA-binding</keyword>
<dbReference type="PANTHER" id="PTHR30204">
    <property type="entry name" value="REDOX-CYCLING DRUG-SENSING TRANSCRIPTIONAL ACTIVATOR SOXR"/>
    <property type="match status" value="1"/>
</dbReference>
<dbReference type="SUPFAM" id="SSF46955">
    <property type="entry name" value="Putative DNA-binding domain"/>
    <property type="match status" value="1"/>
</dbReference>
<proteinExistence type="predicted"/>
<dbReference type="GO" id="GO:0003677">
    <property type="term" value="F:DNA binding"/>
    <property type="evidence" value="ECO:0007669"/>
    <property type="project" value="UniProtKB-KW"/>
</dbReference>
<evidence type="ECO:0000256" key="1">
    <source>
        <dbReference type="ARBA" id="ARBA00023125"/>
    </source>
</evidence>
<name>A0A2W2FWS1_9ACTN</name>
<dbReference type="Proteomes" id="UP000248544">
    <property type="component" value="Unassembled WGS sequence"/>
</dbReference>
<accession>A0A2W2FWS1</accession>
<dbReference type="PRINTS" id="PR00040">
    <property type="entry name" value="HTHMERR"/>
</dbReference>
<dbReference type="Pfam" id="PF13411">
    <property type="entry name" value="MerR_1"/>
    <property type="match status" value="1"/>
</dbReference>
<dbReference type="InterPro" id="IPR000551">
    <property type="entry name" value="MerR-type_HTH_dom"/>
</dbReference>
<comment type="caution">
    <text evidence="3">The sequence shown here is derived from an EMBL/GenBank/DDBJ whole genome shotgun (WGS) entry which is preliminary data.</text>
</comment>
<dbReference type="InterPro" id="IPR009061">
    <property type="entry name" value="DNA-bd_dom_put_sf"/>
</dbReference>
<evidence type="ECO:0000259" key="2">
    <source>
        <dbReference type="PROSITE" id="PS50937"/>
    </source>
</evidence>
<dbReference type="PROSITE" id="PS50937">
    <property type="entry name" value="HTH_MERR_2"/>
    <property type="match status" value="1"/>
</dbReference>
<sequence length="307" mass="35017">MYTIGQLSRLSGLPIKTIRFYSDSGVLPEYERTPAGYRLYREEDRARLEVIRTLREIGVDLATIRGLGDRDLRDVLTLHLEAVETRLRSLQRTRAVLRATLDRADPTDEDLRRLNSLGRYGAAEMRRLANDFADDVASGNTALDEWFACLREAMVPELPDEPTIDQLDAWLELTELLAADDFRESLRGQGSDFWDNADEMDLAAWQQASARIIEEATAALRAGVQPDSPAAAPILARIVALNAEGRGRPYDAAFWRTLRKEYDEHDPRSHRYWELVYTIRGLHWPPEQVIAHLWIGDALHHHDHPEG</sequence>
<organism evidence="3 4">
    <name type="scientific">Spongiactinospora gelatinilytica</name>
    <dbReference type="NCBI Taxonomy" id="2666298"/>
    <lineage>
        <taxon>Bacteria</taxon>
        <taxon>Bacillati</taxon>
        <taxon>Actinomycetota</taxon>
        <taxon>Actinomycetes</taxon>
        <taxon>Streptosporangiales</taxon>
        <taxon>Streptosporangiaceae</taxon>
        <taxon>Spongiactinospora</taxon>
    </lineage>
</organism>
<dbReference type="Gene3D" id="1.10.1660.10">
    <property type="match status" value="1"/>
</dbReference>
<dbReference type="RefSeq" id="WP_111169040.1">
    <property type="nucleotide sequence ID" value="NZ_POUA01000162.1"/>
</dbReference>
<keyword evidence="4" id="KW-1185">Reference proteome</keyword>
<dbReference type="AlphaFoldDB" id="A0A2W2FWS1"/>
<evidence type="ECO:0000313" key="4">
    <source>
        <dbReference type="Proteomes" id="UP000248544"/>
    </source>
</evidence>
<feature type="domain" description="HTH merR-type" evidence="2">
    <location>
        <begin position="1"/>
        <end position="70"/>
    </location>
</feature>